<protein>
    <submittedName>
        <fullName evidence="2">Uncharacterized protein</fullName>
    </submittedName>
</protein>
<dbReference type="RefSeq" id="WP_260719865.1">
    <property type="nucleotide sequence ID" value="NZ_CP104377.1"/>
</dbReference>
<dbReference type="EMBL" id="CP104377">
    <property type="protein sequence ID" value="UXC20054.1"/>
    <property type="molecule type" value="Genomic_DNA"/>
</dbReference>
<organism evidence="2 3">
    <name type="scientific">Comamonas squillarum</name>
    <dbReference type="NCBI Taxonomy" id="2977320"/>
    <lineage>
        <taxon>Bacteria</taxon>
        <taxon>Pseudomonadati</taxon>
        <taxon>Pseudomonadota</taxon>
        <taxon>Betaproteobacteria</taxon>
        <taxon>Burkholderiales</taxon>
        <taxon>Comamonadaceae</taxon>
        <taxon>Comamonas</taxon>
    </lineage>
</organism>
<sequence length="92" mass="10392">MTFPYTGWVLTPGFKPVQVTVVSKKQYSFGDAWLKTETGRNYAKEKVHLTKEEAIAHGHIELVKQQAAVDKKQSNIHKRRAALEKAKGESKP</sequence>
<feature type="region of interest" description="Disordered" evidence="1">
    <location>
        <begin position="69"/>
        <end position="92"/>
    </location>
</feature>
<keyword evidence="3" id="KW-1185">Reference proteome</keyword>
<gene>
    <name evidence="2" type="ORF">N4T19_08080</name>
</gene>
<reference evidence="2" key="1">
    <citation type="submission" date="2022-09" db="EMBL/GenBank/DDBJ databases">
        <title>Bacterial diversity in gut of crayfish and pufferfish.</title>
        <authorList>
            <person name="Huang Y."/>
        </authorList>
    </citation>
    <scope>NUCLEOTIDE SEQUENCE</scope>
    <source>
        <strain evidence="2">PR12</strain>
    </source>
</reference>
<evidence type="ECO:0000256" key="1">
    <source>
        <dbReference type="SAM" id="MobiDB-lite"/>
    </source>
</evidence>
<evidence type="ECO:0000313" key="3">
    <source>
        <dbReference type="Proteomes" id="UP001058290"/>
    </source>
</evidence>
<evidence type="ECO:0000313" key="2">
    <source>
        <dbReference type="EMBL" id="UXC20054.1"/>
    </source>
</evidence>
<name>A0ABY6A5D3_9BURK</name>
<dbReference type="Proteomes" id="UP001058290">
    <property type="component" value="Chromosome"/>
</dbReference>
<feature type="compositionally biased region" description="Basic and acidic residues" evidence="1">
    <location>
        <begin position="81"/>
        <end position="92"/>
    </location>
</feature>
<proteinExistence type="predicted"/>
<accession>A0ABY6A5D3</accession>